<dbReference type="GO" id="GO:0006353">
    <property type="term" value="P:DNA-templated transcription termination"/>
    <property type="evidence" value="ECO:0007669"/>
    <property type="project" value="UniProtKB-KW"/>
</dbReference>
<dbReference type="Gene3D" id="1.25.70.10">
    <property type="entry name" value="Transcription termination factor 3, mitochondrial"/>
    <property type="match status" value="1"/>
</dbReference>
<dbReference type="GO" id="GO:0003676">
    <property type="term" value="F:nucleic acid binding"/>
    <property type="evidence" value="ECO:0007669"/>
    <property type="project" value="InterPro"/>
</dbReference>
<evidence type="ECO:0000256" key="3">
    <source>
        <dbReference type="ARBA" id="ARBA00022946"/>
    </source>
</evidence>
<dbReference type="AlphaFoldDB" id="A0A445JCV7"/>
<dbReference type="PANTHER" id="PTHR13068">
    <property type="entry name" value="CGI-12 PROTEIN-RELATED"/>
    <property type="match status" value="1"/>
</dbReference>
<accession>A0A445JCV7</accession>
<comment type="caution">
    <text evidence="4">The sequence shown here is derived from an EMBL/GenBank/DDBJ whole genome shotgun (WGS) entry which is preliminary data.</text>
</comment>
<dbReference type="SMART" id="SM00733">
    <property type="entry name" value="Mterf"/>
    <property type="match status" value="2"/>
</dbReference>
<gene>
    <name evidence="4" type="ORF">D0Y65_020185</name>
</gene>
<dbReference type="Pfam" id="PF02536">
    <property type="entry name" value="mTERF"/>
    <property type="match status" value="1"/>
</dbReference>
<keyword evidence="2" id="KW-0804">Transcription</keyword>
<keyword evidence="2" id="KW-0806">Transcription termination</keyword>
<keyword evidence="5" id="KW-1185">Reference proteome</keyword>
<sequence>MSCLLMQSLKSHPALLFSLSNHFSFSSHSVRSFLSSFSTCQHSKESTSIIDYLNAKFDFSRTQSFYISKRVSSSRFPQNPLSVLSFFKQFGFSEAQILFLIRHKPQILFTDVDKILRPKIELFQLLGLERSELCKFISKNSSILTFSLKKTLVPSVEAIGKILCSEKDFVHVLLRCGRILPNYKKFMNNVVFLESCGIVGSHLAMLLKLQPGPANVQKIPNFA</sequence>
<evidence type="ECO:0000256" key="2">
    <source>
        <dbReference type="ARBA" id="ARBA00022472"/>
    </source>
</evidence>
<dbReference type="Gramene" id="XM_028387677.1">
    <property type="protein sequence ID" value="XP_028243478.1"/>
    <property type="gene ID" value="LOC114421637"/>
</dbReference>
<evidence type="ECO:0000256" key="1">
    <source>
        <dbReference type="ARBA" id="ARBA00007692"/>
    </source>
</evidence>
<comment type="similarity">
    <text evidence="1">Belongs to the mTERF family.</text>
</comment>
<organism evidence="4 5">
    <name type="scientific">Glycine soja</name>
    <name type="common">Wild soybean</name>
    <dbReference type="NCBI Taxonomy" id="3848"/>
    <lineage>
        <taxon>Eukaryota</taxon>
        <taxon>Viridiplantae</taxon>
        <taxon>Streptophyta</taxon>
        <taxon>Embryophyta</taxon>
        <taxon>Tracheophyta</taxon>
        <taxon>Spermatophyta</taxon>
        <taxon>Magnoliopsida</taxon>
        <taxon>eudicotyledons</taxon>
        <taxon>Gunneridae</taxon>
        <taxon>Pentapetalae</taxon>
        <taxon>rosids</taxon>
        <taxon>fabids</taxon>
        <taxon>Fabales</taxon>
        <taxon>Fabaceae</taxon>
        <taxon>Papilionoideae</taxon>
        <taxon>50 kb inversion clade</taxon>
        <taxon>NPAAA clade</taxon>
        <taxon>indigoferoid/millettioid clade</taxon>
        <taxon>Phaseoleae</taxon>
        <taxon>Glycine</taxon>
        <taxon>Glycine subgen. Soja</taxon>
    </lineage>
</organism>
<keyword evidence="2" id="KW-0805">Transcription regulation</keyword>
<dbReference type="InterPro" id="IPR003690">
    <property type="entry name" value="MTERF"/>
</dbReference>
<name>A0A445JCV7_GLYSO</name>
<keyword evidence="3" id="KW-0809">Transit peptide</keyword>
<dbReference type="EMBL" id="QZWG01000008">
    <property type="protein sequence ID" value="RZB96274.1"/>
    <property type="molecule type" value="Genomic_DNA"/>
</dbReference>
<dbReference type="InterPro" id="IPR038538">
    <property type="entry name" value="MTERF_sf"/>
</dbReference>
<protein>
    <recommendedName>
        <fullName evidence="6">Transcription termination factor MTEF1, chloroplastic</fullName>
    </recommendedName>
</protein>
<proteinExistence type="inferred from homology"/>
<evidence type="ECO:0000313" key="5">
    <source>
        <dbReference type="Proteomes" id="UP000289340"/>
    </source>
</evidence>
<evidence type="ECO:0008006" key="6">
    <source>
        <dbReference type="Google" id="ProtNLM"/>
    </source>
</evidence>
<dbReference type="Proteomes" id="UP000289340">
    <property type="component" value="Chromosome 8"/>
</dbReference>
<reference evidence="4 5" key="1">
    <citation type="submission" date="2018-09" db="EMBL/GenBank/DDBJ databases">
        <title>A high-quality reference genome of wild soybean provides a powerful tool to mine soybean genomes.</title>
        <authorList>
            <person name="Xie M."/>
            <person name="Chung C.Y.L."/>
            <person name="Li M.-W."/>
            <person name="Wong F.-L."/>
            <person name="Chan T.-F."/>
            <person name="Lam H.-M."/>
        </authorList>
    </citation>
    <scope>NUCLEOTIDE SEQUENCE [LARGE SCALE GENOMIC DNA]</scope>
    <source>
        <strain evidence="5">cv. W05</strain>
        <tissue evidence="4">Hypocotyl of etiolated seedlings</tissue>
    </source>
</reference>
<dbReference type="PANTHER" id="PTHR13068:SF173">
    <property type="entry name" value="EMB|CAB62602.1"/>
    <property type="match status" value="1"/>
</dbReference>
<evidence type="ECO:0000313" key="4">
    <source>
        <dbReference type="EMBL" id="RZB96274.1"/>
    </source>
</evidence>